<accession>A0A7W1WV96</accession>
<dbReference type="AlphaFoldDB" id="A0A7W1WV96"/>
<protein>
    <recommendedName>
        <fullName evidence="3">Apea-like HEPN domain-containing protein</fullName>
    </recommendedName>
</protein>
<proteinExistence type="predicted"/>
<dbReference type="EMBL" id="JACEMT010000029">
    <property type="protein sequence ID" value="MBA4500868.1"/>
    <property type="molecule type" value="Genomic_DNA"/>
</dbReference>
<gene>
    <name evidence="1" type="ORF">H1S06_00585</name>
</gene>
<sequence length="217" mass="25518">MQYNELKEMHRARRDASVPALSLRIHRSLSWLKKAEQNEDDLDAKFIFLWIAFNAAYAVDVDEQYRSTEKRMFEQFFMKLVDLDSSKEIYELVWNEFSGLIRSLLDNQYIFQPFWDYQNGYISEEQWQSRFKASKKRAAVALAQQDTVVVLSILFRRVYTLRNQVMHGGSTDNSSANRQQLKSCTTLLGKIIPLILGIMINNDNQEWGVPFYPLIKI</sequence>
<name>A0A7W1WV96_9GAMM</name>
<dbReference type="RefSeq" id="WP_181736394.1">
    <property type="nucleotide sequence ID" value="NZ_JACEMT010000029.1"/>
</dbReference>
<dbReference type="Proteomes" id="UP000538931">
    <property type="component" value="Unassembled WGS sequence"/>
</dbReference>
<organism evidence="1 2">
    <name type="scientific">Marinobacterium marinum</name>
    <dbReference type="NCBI Taxonomy" id="2756129"/>
    <lineage>
        <taxon>Bacteria</taxon>
        <taxon>Pseudomonadati</taxon>
        <taxon>Pseudomonadota</taxon>
        <taxon>Gammaproteobacteria</taxon>
        <taxon>Oceanospirillales</taxon>
        <taxon>Oceanospirillaceae</taxon>
        <taxon>Marinobacterium</taxon>
    </lineage>
</organism>
<evidence type="ECO:0008006" key="3">
    <source>
        <dbReference type="Google" id="ProtNLM"/>
    </source>
</evidence>
<keyword evidence="2" id="KW-1185">Reference proteome</keyword>
<evidence type="ECO:0000313" key="1">
    <source>
        <dbReference type="EMBL" id="MBA4500868.1"/>
    </source>
</evidence>
<reference evidence="1 2" key="1">
    <citation type="submission" date="2020-07" db="EMBL/GenBank/DDBJ databases">
        <title>Bacterium isolated from marien macroalgae.</title>
        <authorList>
            <person name="Zhu K."/>
            <person name="Lu D."/>
            <person name="Du Z."/>
        </authorList>
    </citation>
    <scope>NUCLEOTIDE SEQUENCE [LARGE SCALE GENOMIC DNA]</scope>
    <source>
        <strain evidence="1 2">3-1745</strain>
    </source>
</reference>
<evidence type="ECO:0000313" key="2">
    <source>
        <dbReference type="Proteomes" id="UP000538931"/>
    </source>
</evidence>
<comment type="caution">
    <text evidence="1">The sequence shown here is derived from an EMBL/GenBank/DDBJ whole genome shotgun (WGS) entry which is preliminary data.</text>
</comment>